<keyword evidence="3" id="KW-1185">Reference proteome</keyword>
<gene>
    <name evidence="2" type="ORF">H5P30_02790</name>
</gene>
<dbReference type="EMBL" id="JACHVA010000033">
    <property type="protein sequence ID" value="MBC2600703.1"/>
    <property type="molecule type" value="Genomic_DNA"/>
</dbReference>
<proteinExistence type="predicted"/>
<evidence type="ECO:0000256" key="1">
    <source>
        <dbReference type="SAM" id="SignalP"/>
    </source>
</evidence>
<name>A0A7X1AXB0_9BACT</name>
<evidence type="ECO:0000313" key="3">
    <source>
        <dbReference type="Proteomes" id="UP000525652"/>
    </source>
</evidence>
<evidence type="ECO:0000313" key="2">
    <source>
        <dbReference type="EMBL" id="MBC2600703.1"/>
    </source>
</evidence>
<protein>
    <submittedName>
        <fullName evidence="2">Uncharacterized protein</fullName>
    </submittedName>
</protein>
<reference evidence="2 3" key="1">
    <citation type="submission" date="2020-07" db="EMBL/GenBank/DDBJ databases">
        <authorList>
            <person name="Feng X."/>
        </authorList>
    </citation>
    <scope>NUCLEOTIDE SEQUENCE [LARGE SCALE GENOMIC DNA]</scope>
    <source>
        <strain evidence="2 3">JCM14086</strain>
    </source>
</reference>
<feature type="signal peptide" evidence="1">
    <location>
        <begin position="1"/>
        <end position="30"/>
    </location>
</feature>
<comment type="caution">
    <text evidence="2">The sequence shown here is derived from an EMBL/GenBank/DDBJ whole genome shotgun (WGS) entry which is preliminary data.</text>
</comment>
<dbReference type="Proteomes" id="UP000525652">
    <property type="component" value="Unassembled WGS sequence"/>
</dbReference>
<keyword evidence="1" id="KW-0732">Signal</keyword>
<dbReference type="AlphaFoldDB" id="A0A7X1AXB0"/>
<organism evidence="2 3">
    <name type="scientific">Puniceicoccus vermicola</name>
    <dbReference type="NCBI Taxonomy" id="388746"/>
    <lineage>
        <taxon>Bacteria</taxon>
        <taxon>Pseudomonadati</taxon>
        <taxon>Verrucomicrobiota</taxon>
        <taxon>Opitutia</taxon>
        <taxon>Puniceicoccales</taxon>
        <taxon>Puniceicoccaceae</taxon>
        <taxon>Puniceicoccus</taxon>
    </lineage>
</organism>
<feature type="chain" id="PRO_5030894370" evidence="1">
    <location>
        <begin position="31"/>
        <end position="150"/>
    </location>
</feature>
<dbReference type="PROSITE" id="PS51257">
    <property type="entry name" value="PROKAR_LIPOPROTEIN"/>
    <property type="match status" value="1"/>
</dbReference>
<sequence>MNRSRTCRSVKWLSLPLAASLMILTGCLSSGSDSDAEAQASPMGDKADGVRFNPNIRIGEIVWINDREDFAVVRMDAPSPAFQPAFLLAVDPLGQQRPAILVGGGQIEGRSFGARIVEGPVPKEAEVRIPGPEWTEYLYNRYNQTERLSQ</sequence>
<accession>A0A7X1AXB0</accession>
<dbReference type="RefSeq" id="WP_185691443.1">
    <property type="nucleotide sequence ID" value="NZ_JACHVA010000033.1"/>
</dbReference>